<dbReference type="AlphaFoldDB" id="A0A9N9JGJ7"/>
<keyword evidence="4" id="KW-0804">Transcription</keyword>
<dbReference type="OrthoDB" id="9982951at2759"/>
<comment type="similarity">
    <text evidence="2">Belongs to the Mediator complex subunit 23 family.</text>
</comment>
<evidence type="ECO:0000256" key="2">
    <source>
        <dbReference type="ARBA" id="ARBA00010222"/>
    </source>
</evidence>
<organism evidence="6 7">
    <name type="scientific">Racocetra fulgida</name>
    <dbReference type="NCBI Taxonomy" id="60492"/>
    <lineage>
        <taxon>Eukaryota</taxon>
        <taxon>Fungi</taxon>
        <taxon>Fungi incertae sedis</taxon>
        <taxon>Mucoromycota</taxon>
        <taxon>Glomeromycotina</taxon>
        <taxon>Glomeromycetes</taxon>
        <taxon>Diversisporales</taxon>
        <taxon>Gigasporaceae</taxon>
        <taxon>Racocetra</taxon>
    </lineage>
</organism>
<evidence type="ECO:0000256" key="1">
    <source>
        <dbReference type="ARBA" id="ARBA00004123"/>
    </source>
</evidence>
<evidence type="ECO:0000256" key="5">
    <source>
        <dbReference type="ARBA" id="ARBA00023242"/>
    </source>
</evidence>
<dbReference type="EMBL" id="CAJVPZ010052366">
    <property type="protein sequence ID" value="CAG8780473.1"/>
    <property type="molecule type" value="Genomic_DNA"/>
</dbReference>
<keyword evidence="5" id="KW-0539">Nucleus</keyword>
<sequence length="337" mass="39364">RVEHFISLKFSHRYWTEDDHHDKLMKYLEKYPEYFQYEAFAMNGYETVNKPLEPPLVTNMPIYYTTAIRRSLPIIDIVIGRLIEFGQQDMLANLLDKDLLHYYYSAPTLRDQSISTRLIKLLDFDEYDIDSQLLQYGSGSNEFLAELFDITYFEKVFRKLADLMSPNTCAPKVDAKFPERHFREIPNPVIQALHIACIEVLATPILPEEIVKESLDIITSMNGRKNTSVQPMVMHAMGFLYSFLPTEEFLYQIFDKIVLTITTDPHLKEFSQPFNLREQSQPTLSYLDLSYQSDPLQQLFLPSSRAFSTTLLHYSNIDDIEIFLHKLLNIGNEITTD</sequence>
<keyword evidence="3" id="KW-0805">Transcription regulation</keyword>
<proteinExistence type="inferred from homology"/>
<gene>
    <name evidence="6" type="ORF">RFULGI_LOCUS15775</name>
</gene>
<evidence type="ECO:0000256" key="4">
    <source>
        <dbReference type="ARBA" id="ARBA00023163"/>
    </source>
</evidence>
<keyword evidence="7" id="KW-1185">Reference proteome</keyword>
<evidence type="ECO:0000313" key="7">
    <source>
        <dbReference type="Proteomes" id="UP000789396"/>
    </source>
</evidence>
<dbReference type="GO" id="GO:0016592">
    <property type="term" value="C:mediator complex"/>
    <property type="evidence" value="ECO:0007669"/>
    <property type="project" value="TreeGrafter"/>
</dbReference>
<dbReference type="GO" id="GO:0006357">
    <property type="term" value="P:regulation of transcription by RNA polymerase II"/>
    <property type="evidence" value="ECO:0007669"/>
    <property type="project" value="TreeGrafter"/>
</dbReference>
<feature type="non-terminal residue" evidence="6">
    <location>
        <position position="337"/>
    </location>
</feature>
<dbReference type="PANTHER" id="PTHR12691">
    <property type="entry name" value="MEDIATOR OF RNA POLYMERASE II TRANSCRIPTION SUBUNIT 23"/>
    <property type="match status" value="1"/>
</dbReference>
<evidence type="ECO:0000313" key="6">
    <source>
        <dbReference type="EMBL" id="CAG8780473.1"/>
    </source>
</evidence>
<reference evidence="6" key="1">
    <citation type="submission" date="2021-06" db="EMBL/GenBank/DDBJ databases">
        <authorList>
            <person name="Kallberg Y."/>
            <person name="Tangrot J."/>
            <person name="Rosling A."/>
        </authorList>
    </citation>
    <scope>NUCLEOTIDE SEQUENCE</scope>
    <source>
        <strain evidence="6">IN212</strain>
    </source>
</reference>
<dbReference type="PANTHER" id="PTHR12691:SF10">
    <property type="entry name" value="MEDIATOR OF RNA POLYMERASE II TRANSCRIPTION SUBUNIT 23"/>
    <property type="match status" value="1"/>
</dbReference>
<dbReference type="GO" id="GO:0005667">
    <property type="term" value="C:transcription regulator complex"/>
    <property type="evidence" value="ECO:0007669"/>
    <property type="project" value="TreeGrafter"/>
</dbReference>
<protein>
    <submittedName>
        <fullName evidence="6">11956_t:CDS:1</fullName>
    </submittedName>
</protein>
<dbReference type="Proteomes" id="UP000789396">
    <property type="component" value="Unassembled WGS sequence"/>
</dbReference>
<name>A0A9N9JGJ7_9GLOM</name>
<dbReference type="InterPro" id="IPR021629">
    <property type="entry name" value="Mediator_Med23"/>
</dbReference>
<comment type="caution">
    <text evidence="6">The sequence shown here is derived from an EMBL/GenBank/DDBJ whole genome shotgun (WGS) entry which is preliminary data.</text>
</comment>
<evidence type="ECO:0000256" key="3">
    <source>
        <dbReference type="ARBA" id="ARBA00023015"/>
    </source>
</evidence>
<accession>A0A9N9JGJ7</accession>
<feature type="non-terminal residue" evidence="6">
    <location>
        <position position="1"/>
    </location>
</feature>
<dbReference type="Pfam" id="PF11573">
    <property type="entry name" value="Med23"/>
    <property type="match status" value="1"/>
</dbReference>
<dbReference type="GO" id="GO:0010628">
    <property type="term" value="P:positive regulation of gene expression"/>
    <property type="evidence" value="ECO:0007669"/>
    <property type="project" value="TreeGrafter"/>
</dbReference>
<comment type="subcellular location">
    <subcellularLocation>
        <location evidence="1">Nucleus</location>
    </subcellularLocation>
</comment>